<comment type="catalytic activity">
    <reaction evidence="4">
        <text>N-terminal L-lysyl-[protein] + L-leucyl-tRNA(Leu) = N-terminal L-leucyl-L-lysyl-[protein] + tRNA(Leu) + H(+)</text>
        <dbReference type="Rhea" id="RHEA:12340"/>
        <dbReference type="Rhea" id="RHEA-COMP:9613"/>
        <dbReference type="Rhea" id="RHEA-COMP:9622"/>
        <dbReference type="Rhea" id="RHEA-COMP:12670"/>
        <dbReference type="Rhea" id="RHEA-COMP:12671"/>
        <dbReference type="ChEBI" id="CHEBI:15378"/>
        <dbReference type="ChEBI" id="CHEBI:65249"/>
        <dbReference type="ChEBI" id="CHEBI:78442"/>
        <dbReference type="ChEBI" id="CHEBI:78494"/>
        <dbReference type="ChEBI" id="CHEBI:133043"/>
        <dbReference type="EC" id="2.3.2.6"/>
    </reaction>
</comment>
<dbReference type="RefSeq" id="WP_221252476.1">
    <property type="nucleotide sequence ID" value="NZ_AP024355.1"/>
</dbReference>
<protein>
    <recommendedName>
        <fullName evidence="4">Leucyl/phenylalanyl-tRNA--protein transferase</fullName>
        <ecNumber evidence="4">2.3.2.6</ecNumber>
    </recommendedName>
    <alternativeName>
        <fullName evidence="4">L/F-transferase</fullName>
    </alternativeName>
    <alternativeName>
        <fullName evidence="4">Leucyltransferase</fullName>
    </alternativeName>
    <alternativeName>
        <fullName evidence="4">Phenyalanyltransferase</fullName>
    </alternativeName>
</protein>
<dbReference type="InterPro" id="IPR004616">
    <property type="entry name" value="Leu/Phe-tRNA_Trfase"/>
</dbReference>
<comment type="subcellular location">
    <subcellularLocation>
        <location evidence="4">Cytoplasm</location>
    </subcellularLocation>
</comment>
<name>A0ABN6DVV3_9BACT</name>
<dbReference type="EMBL" id="AP024355">
    <property type="protein sequence ID" value="BCR03907.1"/>
    <property type="molecule type" value="Genomic_DNA"/>
</dbReference>
<dbReference type="EC" id="2.3.2.6" evidence="4"/>
<keyword evidence="6" id="KW-1185">Reference proteome</keyword>
<dbReference type="Proteomes" id="UP001319827">
    <property type="component" value="Chromosome"/>
</dbReference>
<evidence type="ECO:0000313" key="5">
    <source>
        <dbReference type="EMBL" id="BCR03907.1"/>
    </source>
</evidence>
<evidence type="ECO:0000256" key="3">
    <source>
        <dbReference type="ARBA" id="ARBA00023315"/>
    </source>
</evidence>
<dbReference type="Gene3D" id="3.30.70.3550">
    <property type="entry name" value="Leucyl/phenylalanyl-tRNA-protein transferase, N-terminal domain"/>
    <property type="match status" value="1"/>
</dbReference>
<reference evidence="5 6" key="1">
    <citation type="journal article" date="2016" name="C (Basel)">
        <title>Selective Growth of and Electricity Production by Marine Exoelectrogenic Bacteria in Self-Aggregated Hydrogel of Microbially Reduced Graphene Oxide.</title>
        <authorList>
            <person name="Yoshida N."/>
            <person name="Goto Y."/>
            <person name="Miyata Y."/>
        </authorList>
    </citation>
    <scope>NUCLEOTIDE SEQUENCE [LARGE SCALE GENOMIC DNA]</scope>
    <source>
        <strain evidence="5 6">NIT-T3</strain>
    </source>
</reference>
<dbReference type="NCBIfam" id="TIGR00667">
    <property type="entry name" value="aat"/>
    <property type="match status" value="1"/>
</dbReference>
<dbReference type="PANTHER" id="PTHR30098:SF2">
    <property type="entry name" value="LEUCYL_PHENYLALANYL-TRNA--PROTEIN TRANSFERASE"/>
    <property type="match status" value="1"/>
</dbReference>
<keyword evidence="1 4" id="KW-0963">Cytoplasm</keyword>
<dbReference type="InterPro" id="IPR016181">
    <property type="entry name" value="Acyl_CoA_acyltransferase"/>
</dbReference>
<keyword evidence="2 4" id="KW-0808">Transferase</keyword>
<reference evidence="5 6" key="2">
    <citation type="journal article" date="2021" name="Int. J. Syst. Evol. Microbiol.">
        <title>Isolation and Polyphasic Characterization of Desulfuromonas versatilis sp. Nov., an Electrogenic Bacteria Capable of Versatile Metabolism Isolated from a Graphene Oxide-Reducing Enrichment Culture.</title>
        <authorList>
            <person name="Xie L."/>
            <person name="Yoshida N."/>
            <person name="Ishii S."/>
            <person name="Meng L."/>
        </authorList>
    </citation>
    <scope>NUCLEOTIDE SEQUENCE [LARGE SCALE GENOMIC DNA]</scope>
    <source>
        <strain evidence="5 6">NIT-T3</strain>
    </source>
</reference>
<comment type="function">
    <text evidence="4">Functions in the N-end rule pathway of protein degradation where it conjugates Leu, Phe and, less efficiently, Met from aminoacyl-tRNAs to the N-termini of proteins containing an N-terminal arginine or lysine.</text>
</comment>
<dbReference type="InterPro" id="IPR042203">
    <property type="entry name" value="Leu/Phe-tRNA_Trfase_C"/>
</dbReference>
<accession>A0ABN6DVV3</accession>
<dbReference type="HAMAP" id="MF_00688">
    <property type="entry name" value="Leu_Phe_trans"/>
    <property type="match status" value="1"/>
</dbReference>
<evidence type="ECO:0000313" key="6">
    <source>
        <dbReference type="Proteomes" id="UP001319827"/>
    </source>
</evidence>
<evidence type="ECO:0000256" key="4">
    <source>
        <dbReference type="HAMAP-Rule" id="MF_00688"/>
    </source>
</evidence>
<evidence type="ECO:0000256" key="1">
    <source>
        <dbReference type="ARBA" id="ARBA00022490"/>
    </source>
</evidence>
<proteinExistence type="inferred from homology"/>
<evidence type="ECO:0000256" key="2">
    <source>
        <dbReference type="ARBA" id="ARBA00022679"/>
    </source>
</evidence>
<dbReference type="GO" id="GO:0016740">
    <property type="term" value="F:transferase activity"/>
    <property type="evidence" value="ECO:0007669"/>
    <property type="project" value="UniProtKB-KW"/>
</dbReference>
<dbReference type="Gene3D" id="3.40.630.70">
    <property type="entry name" value="Leucyl/phenylalanyl-tRNA-protein transferase, C-terminal domain"/>
    <property type="match status" value="1"/>
</dbReference>
<gene>
    <name evidence="4 5" type="primary">aat</name>
    <name evidence="5" type="ORF">DESUT3_09760</name>
</gene>
<dbReference type="Pfam" id="PF03588">
    <property type="entry name" value="Leu_Phe_trans"/>
    <property type="match status" value="1"/>
</dbReference>
<comment type="catalytic activity">
    <reaction evidence="4">
        <text>N-terminal L-arginyl-[protein] + L-leucyl-tRNA(Leu) = N-terminal L-leucyl-L-arginyl-[protein] + tRNA(Leu) + H(+)</text>
        <dbReference type="Rhea" id="RHEA:50416"/>
        <dbReference type="Rhea" id="RHEA-COMP:9613"/>
        <dbReference type="Rhea" id="RHEA-COMP:9622"/>
        <dbReference type="Rhea" id="RHEA-COMP:12672"/>
        <dbReference type="Rhea" id="RHEA-COMP:12673"/>
        <dbReference type="ChEBI" id="CHEBI:15378"/>
        <dbReference type="ChEBI" id="CHEBI:64719"/>
        <dbReference type="ChEBI" id="CHEBI:78442"/>
        <dbReference type="ChEBI" id="CHEBI:78494"/>
        <dbReference type="ChEBI" id="CHEBI:133044"/>
        <dbReference type="EC" id="2.3.2.6"/>
    </reaction>
</comment>
<comment type="similarity">
    <text evidence="4">Belongs to the L/F-transferase family.</text>
</comment>
<comment type="catalytic activity">
    <reaction evidence="4">
        <text>L-phenylalanyl-tRNA(Phe) + an N-terminal L-alpha-aminoacyl-[protein] = an N-terminal L-phenylalanyl-L-alpha-aminoacyl-[protein] + tRNA(Phe)</text>
        <dbReference type="Rhea" id="RHEA:43632"/>
        <dbReference type="Rhea" id="RHEA-COMP:9668"/>
        <dbReference type="Rhea" id="RHEA-COMP:9699"/>
        <dbReference type="Rhea" id="RHEA-COMP:10636"/>
        <dbReference type="Rhea" id="RHEA-COMP:10637"/>
        <dbReference type="ChEBI" id="CHEBI:78442"/>
        <dbReference type="ChEBI" id="CHEBI:78531"/>
        <dbReference type="ChEBI" id="CHEBI:78597"/>
        <dbReference type="ChEBI" id="CHEBI:83561"/>
        <dbReference type="EC" id="2.3.2.6"/>
    </reaction>
</comment>
<sequence length="228" mass="25093">MPVFQLIDQPVFPPPRLADPEGLLAVGGDLSPARLLLAYSMGIFPWFNEGDPLLWWSPDPRCVLDLADLKISRSLAKVLRQGVFELSFDRAFAQVIDACAELRRQGGAGTWITPEMKLAYGELHQKGYAHSVECWHQGQLAGGLYGVCLGRCFFGESMFHRVSNASKVALVGLVSHLAQRRFALLDCQMPTSHLISLGARCISRDEFLQRLRQGGVEPSVSPVPGGFD</sequence>
<dbReference type="SUPFAM" id="SSF55729">
    <property type="entry name" value="Acyl-CoA N-acyltransferases (Nat)"/>
    <property type="match status" value="1"/>
</dbReference>
<keyword evidence="3 4" id="KW-0012">Acyltransferase</keyword>
<organism evidence="5 6">
    <name type="scientific">Desulfuromonas versatilis</name>
    <dbReference type="NCBI Taxonomy" id="2802975"/>
    <lineage>
        <taxon>Bacteria</taxon>
        <taxon>Pseudomonadati</taxon>
        <taxon>Thermodesulfobacteriota</taxon>
        <taxon>Desulfuromonadia</taxon>
        <taxon>Desulfuromonadales</taxon>
        <taxon>Desulfuromonadaceae</taxon>
        <taxon>Desulfuromonas</taxon>
    </lineage>
</organism>
<dbReference type="PANTHER" id="PTHR30098">
    <property type="entry name" value="LEUCYL/PHENYLALANYL-TRNA--PROTEIN TRANSFERASE"/>
    <property type="match status" value="1"/>
</dbReference>
<dbReference type="InterPro" id="IPR042221">
    <property type="entry name" value="Leu/Phe-tRNA_Trfase_N"/>
</dbReference>